<dbReference type="AlphaFoldDB" id="A0A183GJK8"/>
<accession>A0A3P8C8M1</accession>
<gene>
    <name evidence="1" type="ORF">HPBE_LOCUS22861</name>
</gene>
<keyword evidence="2" id="KW-1185">Reference proteome</keyword>
<organism evidence="2 3">
    <name type="scientific">Heligmosomoides polygyrus</name>
    <name type="common">Parasitic roundworm</name>
    <dbReference type="NCBI Taxonomy" id="6339"/>
    <lineage>
        <taxon>Eukaryota</taxon>
        <taxon>Metazoa</taxon>
        <taxon>Ecdysozoa</taxon>
        <taxon>Nematoda</taxon>
        <taxon>Chromadorea</taxon>
        <taxon>Rhabditida</taxon>
        <taxon>Rhabditina</taxon>
        <taxon>Rhabditomorpha</taxon>
        <taxon>Strongyloidea</taxon>
        <taxon>Heligmosomidae</taxon>
        <taxon>Heligmosomoides</taxon>
    </lineage>
</organism>
<reference evidence="3" key="2">
    <citation type="submission" date="2019-09" db="UniProtKB">
        <authorList>
            <consortium name="WormBaseParasite"/>
        </authorList>
    </citation>
    <scope>IDENTIFICATION</scope>
</reference>
<reference evidence="1 2" key="1">
    <citation type="submission" date="2018-11" db="EMBL/GenBank/DDBJ databases">
        <authorList>
            <consortium name="Pathogen Informatics"/>
        </authorList>
    </citation>
    <scope>NUCLEOTIDE SEQUENCE [LARGE SCALE GENOMIC DNA]</scope>
</reference>
<evidence type="ECO:0000313" key="2">
    <source>
        <dbReference type="Proteomes" id="UP000050761"/>
    </source>
</evidence>
<sequence length="125" mass="13700">MDPPRSRDTKSAISVVQGFHKEARATRCWASWCSLDIPRNPVGNTSSPAGVCEAHCVASPPNFRQLGPRDSVSGLRTSAKLGTPEVFSHLRKSCHSEYRPLHSTLRDADRVFILLSQSPGLWGVC</sequence>
<dbReference type="Proteomes" id="UP000050761">
    <property type="component" value="Unassembled WGS sequence"/>
</dbReference>
<evidence type="ECO:0000313" key="1">
    <source>
        <dbReference type="EMBL" id="VDP35092.1"/>
    </source>
</evidence>
<proteinExistence type="predicted"/>
<protein>
    <submittedName>
        <fullName evidence="1 3">Uncharacterized protein</fullName>
    </submittedName>
</protein>
<dbReference type="WBParaSite" id="HPBE_0002286201-mRNA-1">
    <property type="protein sequence ID" value="HPBE_0002286201-mRNA-1"/>
    <property type="gene ID" value="HPBE_0002286201"/>
</dbReference>
<dbReference type="EMBL" id="UZAH01034429">
    <property type="protein sequence ID" value="VDP35092.1"/>
    <property type="molecule type" value="Genomic_DNA"/>
</dbReference>
<name>A0A183GJK8_HELPZ</name>
<evidence type="ECO:0000313" key="3">
    <source>
        <dbReference type="WBParaSite" id="HPBE_0002286201-mRNA-1"/>
    </source>
</evidence>
<accession>A0A183GJK8</accession>